<dbReference type="RefSeq" id="XP_034102166.2">
    <property type="nucleotide sequence ID" value="XM_034246275.2"/>
</dbReference>
<keyword evidence="4" id="KW-1185">Reference proteome</keyword>
<dbReference type="GO" id="GO:0062129">
    <property type="term" value="C:chitin-based extracellular matrix"/>
    <property type="evidence" value="ECO:0007669"/>
    <property type="project" value="TreeGrafter"/>
</dbReference>
<evidence type="ECO:0000256" key="1">
    <source>
        <dbReference type="ARBA" id="ARBA00022460"/>
    </source>
</evidence>
<evidence type="ECO:0000313" key="4">
    <source>
        <dbReference type="Proteomes" id="UP000515160"/>
    </source>
</evidence>
<keyword evidence="1 2" id="KW-0193">Cuticle</keyword>
<dbReference type="PROSITE" id="PS00233">
    <property type="entry name" value="CHIT_BIND_RR_1"/>
    <property type="match status" value="1"/>
</dbReference>
<dbReference type="InterPro" id="IPR031311">
    <property type="entry name" value="CHIT_BIND_RR_consensus"/>
</dbReference>
<organism evidence="4 5">
    <name type="scientific">Drosophila albomicans</name>
    <name type="common">Fruit fly</name>
    <dbReference type="NCBI Taxonomy" id="7291"/>
    <lineage>
        <taxon>Eukaryota</taxon>
        <taxon>Metazoa</taxon>
        <taxon>Ecdysozoa</taxon>
        <taxon>Arthropoda</taxon>
        <taxon>Hexapoda</taxon>
        <taxon>Insecta</taxon>
        <taxon>Pterygota</taxon>
        <taxon>Neoptera</taxon>
        <taxon>Endopterygota</taxon>
        <taxon>Diptera</taxon>
        <taxon>Brachycera</taxon>
        <taxon>Muscomorpha</taxon>
        <taxon>Ephydroidea</taxon>
        <taxon>Drosophilidae</taxon>
        <taxon>Drosophila</taxon>
    </lineage>
</organism>
<dbReference type="Pfam" id="PF00379">
    <property type="entry name" value="Chitin_bind_4"/>
    <property type="match status" value="1"/>
</dbReference>
<feature type="chain" id="PRO_5039172200" evidence="3">
    <location>
        <begin position="18"/>
        <end position="157"/>
    </location>
</feature>
<dbReference type="PANTHER" id="PTHR10380:SF237">
    <property type="entry name" value="CUTICULAR PROTEIN 65AU, ISOFORM A-RELATED"/>
    <property type="match status" value="1"/>
</dbReference>
<evidence type="ECO:0000256" key="3">
    <source>
        <dbReference type="SAM" id="SignalP"/>
    </source>
</evidence>
<reference evidence="5" key="1">
    <citation type="submission" date="2025-08" db="UniProtKB">
        <authorList>
            <consortium name="RefSeq"/>
        </authorList>
    </citation>
    <scope>IDENTIFICATION</scope>
    <source>
        <strain evidence="5">15112-1751.03</strain>
        <tissue evidence="5">Whole Adult</tissue>
    </source>
</reference>
<evidence type="ECO:0000256" key="2">
    <source>
        <dbReference type="PROSITE-ProRule" id="PRU00497"/>
    </source>
</evidence>
<dbReference type="InterPro" id="IPR050468">
    <property type="entry name" value="Cuticle_Struct_Prot"/>
</dbReference>
<protein>
    <submittedName>
        <fullName evidence="5">Larval cuticle protein 2-like</fullName>
    </submittedName>
</protein>
<dbReference type="OrthoDB" id="6343684at2759"/>
<accession>A0A6P8WEV8</accession>
<dbReference type="InterPro" id="IPR000618">
    <property type="entry name" value="Insect_cuticle"/>
</dbReference>
<feature type="signal peptide" evidence="3">
    <location>
        <begin position="1"/>
        <end position="17"/>
    </location>
</feature>
<dbReference type="GO" id="GO:0008010">
    <property type="term" value="F:structural constituent of chitin-based larval cuticle"/>
    <property type="evidence" value="ECO:0007669"/>
    <property type="project" value="TreeGrafter"/>
</dbReference>
<feature type="non-terminal residue" evidence="5">
    <location>
        <position position="1"/>
    </location>
</feature>
<keyword evidence="3" id="KW-0732">Signal</keyword>
<dbReference type="PROSITE" id="PS51155">
    <property type="entry name" value="CHIT_BIND_RR_2"/>
    <property type="match status" value="1"/>
</dbReference>
<dbReference type="Proteomes" id="UP000515160">
    <property type="component" value="Chromosome 3"/>
</dbReference>
<evidence type="ECO:0000313" key="5">
    <source>
        <dbReference type="RefSeq" id="XP_034102166.2"/>
    </source>
</evidence>
<dbReference type="PANTHER" id="PTHR10380">
    <property type="entry name" value="CUTICLE PROTEIN"/>
    <property type="match status" value="1"/>
</dbReference>
<dbReference type="GeneID" id="117566732"/>
<dbReference type="AlphaFoldDB" id="A0A6P8WEV8"/>
<name>A0A6P8WEV8_DROAB</name>
<proteinExistence type="predicted"/>
<sequence length="157" mass="16730">WICLQLIFTAIVGIAFASPLSPKLLKAIGGGSSGANKVVPKVVDVVVPHVSNDDVHAETVSRVDDVRADGFSAVLETSNHISESRNGDVHGNIHGDYGWISPDGEHIQLTYVADENGYQPKGAHLPTSPPIPAAIQRSLEWIAAHPPAPESDEEEED</sequence>
<gene>
    <name evidence="5" type="primary">LOC117566732</name>
</gene>